<dbReference type="PANTHER" id="PTHR46111:SF2">
    <property type="entry name" value="SAM-DEPENDENT METHYLTRANSFERASE"/>
    <property type="match status" value="1"/>
</dbReference>
<keyword evidence="8" id="KW-1185">Reference proteome</keyword>
<keyword evidence="1" id="KW-0963">Cytoplasm</keyword>
<keyword evidence="5" id="KW-0949">S-adenosyl-L-methionine</keyword>
<dbReference type="CDD" id="cd11649">
    <property type="entry name" value="RsmI_like"/>
    <property type="match status" value="1"/>
</dbReference>
<accession>A0A2D0N1M8</accession>
<gene>
    <name evidence="7" type="ORF">CRP01_32840</name>
</gene>
<evidence type="ECO:0000256" key="1">
    <source>
        <dbReference type="ARBA" id="ARBA00022490"/>
    </source>
</evidence>
<dbReference type="InterPro" id="IPR000878">
    <property type="entry name" value="4pyrrol_Mease"/>
</dbReference>
<protein>
    <submittedName>
        <fullName evidence="7">SAM-dependent methyltransferase</fullName>
    </submittedName>
</protein>
<feature type="domain" description="Tetrapyrrole methylase" evidence="6">
    <location>
        <begin position="8"/>
        <end position="212"/>
    </location>
</feature>
<dbReference type="InterPro" id="IPR014776">
    <property type="entry name" value="4pyrrole_Mease_sub2"/>
</dbReference>
<keyword evidence="3 7" id="KW-0489">Methyltransferase</keyword>
<proteinExistence type="predicted"/>
<comment type="caution">
    <text evidence="7">The sequence shown here is derived from an EMBL/GenBank/DDBJ whole genome shotgun (WGS) entry which is preliminary data.</text>
</comment>
<keyword evidence="4 7" id="KW-0808">Transferase</keyword>
<reference evidence="7 8" key="1">
    <citation type="submission" date="2017-10" db="EMBL/GenBank/DDBJ databases">
        <title>The draft genome sequence of Lewinella nigricans NBRC 102662.</title>
        <authorList>
            <person name="Wang K."/>
        </authorList>
    </citation>
    <scope>NUCLEOTIDE SEQUENCE [LARGE SCALE GENOMIC DNA]</scope>
    <source>
        <strain evidence="7 8">NBRC 102662</strain>
    </source>
</reference>
<dbReference type="EMBL" id="PDUD01000042">
    <property type="protein sequence ID" value="PHN02288.1"/>
    <property type="molecule type" value="Genomic_DNA"/>
</dbReference>
<dbReference type="SUPFAM" id="SSF53790">
    <property type="entry name" value="Tetrapyrrole methylase"/>
    <property type="match status" value="1"/>
</dbReference>
<organism evidence="7 8">
    <name type="scientific">Flavilitoribacter nigricans (strain ATCC 23147 / DSM 23189 / NBRC 102662 / NCIMB 1420 / SS-2)</name>
    <name type="common">Lewinella nigricans</name>
    <dbReference type="NCBI Taxonomy" id="1122177"/>
    <lineage>
        <taxon>Bacteria</taxon>
        <taxon>Pseudomonadati</taxon>
        <taxon>Bacteroidota</taxon>
        <taxon>Saprospiria</taxon>
        <taxon>Saprospirales</taxon>
        <taxon>Lewinellaceae</taxon>
        <taxon>Flavilitoribacter</taxon>
    </lineage>
</organism>
<dbReference type="PIRSF" id="PIRSF005917">
    <property type="entry name" value="MTase_YraL"/>
    <property type="match status" value="1"/>
</dbReference>
<evidence type="ECO:0000256" key="3">
    <source>
        <dbReference type="ARBA" id="ARBA00022603"/>
    </source>
</evidence>
<evidence type="ECO:0000313" key="7">
    <source>
        <dbReference type="EMBL" id="PHN02288.1"/>
    </source>
</evidence>
<dbReference type="RefSeq" id="WP_099154316.1">
    <property type="nucleotide sequence ID" value="NZ_PDUD01000042.1"/>
</dbReference>
<dbReference type="PANTHER" id="PTHR46111">
    <property type="entry name" value="RIBOSOMAL RNA SMALL SUBUNIT METHYLTRANSFERASE I"/>
    <property type="match status" value="1"/>
</dbReference>
<dbReference type="Gene3D" id="3.30.950.10">
    <property type="entry name" value="Methyltransferase, Cobalt-precorrin-4 Transmethylase, Domain 2"/>
    <property type="match status" value="1"/>
</dbReference>
<evidence type="ECO:0000256" key="4">
    <source>
        <dbReference type="ARBA" id="ARBA00022679"/>
    </source>
</evidence>
<keyword evidence="2" id="KW-0698">rRNA processing</keyword>
<dbReference type="OrthoDB" id="7061662at2"/>
<dbReference type="InterPro" id="IPR014777">
    <property type="entry name" value="4pyrrole_Mease_sub1"/>
</dbReference>
<evidence type="ECO:0000259" key="6">
    <source>
        <dbReference type="Pfam" id="PF00590"/>
    </source>
</evidence>
<evidence type="ECO:0000256" key="5">
    <source>
        <dbReference type="ARBA" id="ARBA00022691"/>
    </source>
</evidence>
<dbReference type="GO" id="GO:0008168">
    <property type="term" value="F:methyltransferase activity"/>
    <property type="evidence" value="ECO:0007669"/>
    <property type="project" value="UniProtKB-KW"/>
</dbReference>
<dbReference type="GO" id="GO:0006364">
    <property type="term" value="P:rRNA processing"/>
    <property type="evidence" value="ECO:0007669"/>
    <property type="project" value="UniProtKB-KW"/>
</dbReference>
<evidence type="ECO:0000313" key="8">
    <source>
        <dbReference type="Proteomes" id="UP000223913"/>
    </source>
</evidence>
<sequence>MAAQKGKLYLIPAPLGEGAIHTLPAYVIEILHGLNYFIAERAKTARHFIKDTEPVKAFSELHFSELNKRTEPEELRPMLQPALDGHDMGLLSEAGCPGVADPGARIVQLAHEQDIEVVPLVGPSSILLALMASGMNGQSFAFHGYLPPKRPDLARELKQMEQLSGRHKQTQVFIETPYRNQGFIETALETLRPDTLFGIAADLTLPTQYVATHPVNFWKRNPPPDLHKRPAIFLIYRPFK</sequence>
<dbReference type="AlphaFoldDB" id="A0A2D0N1M8"/>
<evidence type="ECO:0000256" key="2">
    <source>
        <dbReference type="ARBA" id="ARBA00022552"/>
    </source>
</evidence>
<dbReference type="Proteomes" id="UP000223913">
    <property type="component" value="Unassembled WGS sequence"/>
</dbReference>
<dbReference type="Pfam" id="PF00590">
    <property type="entry name" value="TP_methylase"/>
    <property type="match status" value="1"/>
</dbReference>
<dbReference type="GO" id="GO:0032259">
    <property type="term" value="P:methylation"/>
    <property type="evidence" value="ECO:0007669"/>
    <property type="project" value="UniProtKB-KW"/>
</dbReference>
<dbReference type="Gene3D" id="3.40.1010.10">
    <property type="entry name" value="Cobalt-precorrin-4 Transmethylase, Domain 1"/>
    <property type="match status" value="1"/>
</dbReference>
<dbReference type="InterPro" id="IPR035996">
    <property type="entry name" value="4pyrrol_Methylase_sf"/>
</dbReference>
<dbReference type="InterPro" id="IPR008189">
    <property type="entry name" value="rRNA_ssu_MeTfrase_I"/>
</dbReference>
<name>A0A2D0N1M8_FLAN2</name>